<organism evidence="3 4">
    <name type="scientific">Leptotrombidium deliense</name>
    <dbReference type="NCBI Taxonomy" id="299467"/>
    <lineage>
        <taxon>Eukaryota</taxon>
        <taxon>Metazoa</taxon>
        <taxon>Ecdysozoa</taxon>
        <taxon>Arthropoda</taxon>
        <taxon>Chelicerata</taxon>
        <taxon>Arachnida</taxon>
        <taxon>Acari</taxon>
        <taxon>Acariformes</taxon>
        <taxon>Trombidiformes</taxon>
        <taxon>Prostigmata</taxon>
        <taxon>Anystina</taxon>
        <taxon>Parasitengona</taxon>
        <taxon>Trombiculoidea</taxon>
        <taxon>Trombiculidae</taxon>
        <taxon>Leptotrombidium</taxon>
    </lineage>
</organism>
<dbReference type="GO" id="GO:0005829">
    <property type="term" value="C:cytosol"/>
    <property type="evidence" value="ECO:0007669"/>
    <property type="project" value="TreeGrafter"/>
</dbReference>
<accession>A0A443S5R1</accession>
<evidence type="ECO:0000313" key="3">
    <source>
        <dbReference type="EMBL" id="RWS22755.1"/>
    </source>
</evidence>
<gene>
    <name evidence="3" type="ORF">B4U80_10235</name>
</gene>
<keyword evidence="4" id="KW-1185">Reference proteome</keyword>
<sequence>MNATQQIVAAEGSDTVSLYSELSTRYENCSLFAENCRKILEGLKSLEPVAHQYDLNEQHAANGFRSFLKLLHKFATLVMKQSDSNRKHDIDANFIQMSNVLLRALELIIKFRSEKLISESGHISGIEIITTAFHLEEELKAMNGKNRNFWLCASMRRALNHYINLIVMMSNPASSLFKMFNGEFKAKVFTDFSLNTSSNFVKKLWSLSEMSVYKTLLPLVLYKLKPRIVKTLFIPRKSILVIDGVTSELKLQNEQELSAGKSIRCRFLQEQQFGSSPNNSLVIHCHGAGFLCQSPDSHEVYLKDWASKLSGVPILSVDYSLSPESKYPTALQDVLDVYLFVTSKSEKVKQMIGFLPENIILCGDSAGGVLVIALTFVLNDARRLMEIMMPSNLIAFYPVGLLRINPSPSRMFILFDTFLTVGVILSIVDAYLRTVEYESDNQAKALEKDPSKSVWYRKDIFEKRLTEIDEIAKHPYVSPLLYTDYDSLKEIGLTIIVGEFDPFLDDCVEMARKWKGPVKFDVLQDLSHGFLYFRAVSKEARQACNLSLQRITESTQP</sequence>
<dbReference type="GO" id="GO:0008203">
    <property type="term" value="P:cholesterol metabolic process"/>
    <property type="evidence" value="ECO:0007669"/>
    <property type="project" value="InterPro"/>
</dbReference>
<dbReference type="Gene3D" id="3.40.50.1820">
    <property type="entry name" value="alpha/beta hydrolase"/>
    <property type="match status" value="1"/>
</dbReference>
<dbReference type="Pfam" id="PF06350">
    <property type="entry name" value="HSL_N"/>
    <property type="match status" value="1"/>
</dbReference>
<dbReference type="VEuPathDB" id="VectorBase:LDEU009286"/>
<proteinExistence type="predicted"/>
<dbReference type="InterPro" id="IPR029058">
    <property type="entry name" value="AB_hydrolase_fold"/>
</dbReference>
<dbReference type="EMBL" id="NCKV01007977">
    <property type="protein sequence ID" value="RWS22755.1"/>
    <property type="molecule type" value="Genomic_DNA"/>
</dbReference>
<dbReference type="PANTHER" id="PTHR23025">
    <property type="entry name" value="TRIACYLGLYCEROL LIPASE"/>
    <property type="match status" value="1"/>
</dbReference>
<evidence type="ECO:0000259" key="2">
    <source>
        <dbReference type="Pfam" id="PF07859"/>
    </source>
</evidence>
<dbReference type="GO" id="GO:0019433">
    <property type="term" value="P:triglyceride catabolic process"/>
    <property type="evidence" value="ECO:0007669"/>
    <property type="project" value="TreeGrafter"/>
</dbReference>
<dbReference type="SUPFAM" id="SSF53474">
    <property type="entry name" value="alpha/beta-Hydrolases"/>
    <property type="match status" value="1"/>
</dbReference>
<dbReference type="OrthoDB" id="6413688at2759"/>
<evidence type="ECO:0000313" key="4">
    <source>
        <dbReference type="Proteomes" id="UP000288716"/>
    </source>
</evidence>
<dbReference type="PANTHER" id="PTHR23025:SF3">
    <property type="entry name" value="HORMONE-SENSITIVE LIPASE"/>
    <property type="match status" value="1"/>
</dbReference>
<dbReference type="InterPro" id="IPR010468">
    <property type="entry name" value="HSL_N"/>
</dbReference>
<protein>
    <submittedName>
        <fullName evidence="3">Hormone-sensitive lipase-like protein</fullName>
    </submittedName>
</protein>
<dbReference type="GO" id="GO:0004771">
    <property type="term" value="F:sterol ester esterase activity"/>
    <property type="evidence" value="ECO:0007669"/>
    <property type="project" value="TreeGrafter"/>
</dbReference>
<dbReference type="Pfam" id="PF07859">
    <property type="entry name" value="Abhydrolase_3"/>
    <property type="match status" value="1"/>
</dbReference>
<dbReference type="Proteomes" id="UP000288716">
    <property type="component" value="Unassembled WGS sequence"/>
</dbReference>
<dbReference type="STRING" id="299467.A0A443S5R1"/>
<name>A0A443S5R1_9ACAR</name>
<dbReference type="AlphaFoldDB" id="A0A443S5R1"/>
<feature type="domain" description="Alpha/beta hydrolase fold-3" evidence="2">
    <location>
        <begin position="282"/>
        <end position="531"/>
    </location>
</feature>
<dbReference type="GO" id="GO:0004806">
    <property type="term" value="F:triacylglycerol lipase activity"/>
    <property type="evidence" value="ECO:0007669"/>
    <property type="project" value="TreeGrafter"/>
</dbReference>
<evidence type="ECO:0000259" key="1">
    <source>
        <dbReference type="Pfam" id="PF06350"/>
    </source>
</evidence>
<feature type="domain" description="Hormone-sensitive lipase N-terminal" evidence="1">
    <location>
        <begin position="31"/>
        <end position="81"/>
    </location>
</feature>
<reference evidence="3 4" key="1">
    <citation type="journal article" date="2018" name="Gigascience">
        <title>Genomes of trombidid mites reveal novel predicted allergens and laterally-transferred genes associated with secondary metabolism.</title>
        <authorList>
            <person name="Dong X."/>
            <person name="Chaisiri K."/>
            <person name="Xia D."/>
            <person name="Armstrong S.D."/>
            <person name="Fang Y."/>
            <person name="Donnelly M.J."/>
            <person name="Kadowaki T."/>
            <person name="McGarry J.W."/>
            <person name="Darby A.C."/>
            <person name="Makepeace B.L."/>
        </authorList>
    </citation>
    <scope>NUCLEOTIDE SEQUENCE [LARGE SCALE GENOMIC DNA]</scope>
    <source>
        <strain evidence="3">UoL-UT</strain>
    </source>
</reference>
<dbReference type="InterPro" id="IPR013094">
    <property type="entry name" value="AB_hydrolase_3"/>
</dbReference>
<comment type="caution">
    <text evidence="3">The sequence shown here is derived from an EMBL/GenBank/DDBJ whole genome shotgun (WGS) entry which is preliminary data.</text>
</comment>